<organism evidence="1">
    <name type="scientific">hydrocarbon metagenome</name>
    <dbReference type="NCBI Taxonomy" id="938273"/>
    <lineage>
        <taxon>unclassified sequences</taxon>
        <taxon>metagenomes</taxon>
        <taxon>ecological metagenomes</taxon>
    </lineage>
</organism>
<dbReference type="Pfam" id="PF13416">
    <property type="entry name" value="SBP_bac_8"/>
    <property type="match status" value="1"/>
</dbReference>
<reference evidence="1" key="1">
    <citation type="journal article" date="2015" name="Proc. Natl. Acad. Sci. U.S.A.">
        <title>Networks of energetic and metabolic interactions define dynamics in microbial communities.</title>
        <authorList>
            <person name="Embree M."/>
            <person name="Liu J.K."/>
            <person name="Al-Bassam M.M."/>
            <person name="Zengler K."/>
        </authorList>
    </citation>
    <scope>NUCLEOTIDE SEQUENCE</scope>
</reference>
<sequence length="441" mass="50176">MKRITVFLIISIFSFYMLSGCGDESKDDGKTKVVFWHSFVSSTVPALNALIKDFEEQHPHITIQAQYIPTGDALVQKLITSIQSKTAPDISWLHAHYMEDLVKADAIYKMEEFINGPNGISQEDVEDIYPALRQYASWRGTLYSIPMEATNLALLYNKDMFRAAGLDPEQPPKDWDELKDFARKLTFDKDGDGKLDQVGFFLPVYPAAGPLGAWMLWQFHPFLWQAGGYKIDLEQTHVMYNEEAGVQALTLWQEIYQDLKLSVFTSDYDVAFASKNLAMAMDGPWNLPRYEEILKGMDWAFAPLPAGPVKSATIVGGEYLAIFKQSKNPEAAWEFIKWIIEPEVQAKWAMTSGYLPIRRAVLDVPEFQEYLEENPNFKVFVEQMEVGQAERPIDFGGMEIMRHMSDAIERATVGKQDPRKVLEDAAKLSNKVLNDAKAKRK</sequence>
<dbReference type="SUPFAM" id="SSF53850">
    <property type="entry name" value="Periplasmic binding protein-like II"/>
    <property type="match status" value="1"/>
</dbReference>
<name>A0A0W8FYB3_9ZZZZ</name>
<dbReference type="PROSITE" id="PS51257">
    <property type="entry name" value="PROKAR_LIPOPROTEIN"/>
    <property type="match status" value="1"/>
</dbReference>
<evidence type="ECO:0000313" key="1">
    <source>
        <dbReference type="EMBL" id="KUG25753.1"/>
    </source>
</evidence>
<accession>A0A0W8FYB3</accession>
<dbReference type="InterPro" id="IPR006059">
    <property type="entry name" value="SBP"/>
</dbReference>
<dbReference type="EMBL" id="LNQE01000608">
    <property type="protein sequence ID" value="KUG25753.1"/>
    <property type="molecule type" value="Genomic_DNA"/>
</dbReference>
<protein>
    <submittedName>
        <fullName evidence="1">Glycerol-3-phosphate abc transporter, periplasmic glycerol-3-phosphate-binding protein</fullName>
    </submittedName>
</protein>
<gene>
    <name evidence="1" type="ORF">ASZ90_004419</name>
</gene>
<dbReference type="PANTHER" id="PTHR43649:SF12">
    <property type="entry name" value="DIACETYLCHITOBIOSE BINDING PROTEIN DASA"/>
    <property type="match status" value="1"/>
</dbReference>
<dbReference type="PANTHER" id="PTHR43649">
    <property type="entry name" value="ARABINOSE-BINDING PROTEIN-RELATED"/>
    <property type="match status" value="1"/>
</dbReference>
<dbReference type="InterPro" id="IPR050490">
    <property type="entry name" value="Bact_solute-bd_prot1"/>
</dbReference>
<dbReference type="Gene3D" id="3.40.190.10">
    <property type="entry name" value="Periplasmic binding protein-like II"/>
    <property type="match status" value="1"/>
</dbReference>
<proteinExistence type="predicted"/>
<dbReference type="AlphaFoldDB" id="A0A0W8FYB3"/>
<comment type="caution">
    <text evidence="1">The sequence shown here is derived from an EMBL/GenBank/DDBJ whole genome shotgun (WGS) entry which is preliminary data.</text>
</comment>
<dbReference type="CDD" id="cd14748">
    <property type="entry name" value="PBP2_UgpB"/>
    <property type="match status" value="1"/>
</dbReference>